<dbReference type="OrthoDB" id="5905893at2"/>
<feature type="transmembrane region" description="Helical" evidence="1">
    <location>
        <begin position="36"/>
        <end position="58"/>
    </location>
</feature>
<dbReference type="Proteomes" id="UP000269041">
    <property type="component" value="Unassembled WGS sequence"/>
</dbReference>
<organism evidence="2 3">
    <name type="scientific">Vibrio pectenicida</name>
    <dbReference type="NCBI Taxonomy" id="62763"/>
    <lineage>
        <taxon>Bacteria</taxon>
        <taxon>Pseudomonadati</taxon>
        <taxon>Pseudomonadota</taxon>
        <taxon>Gammaproteobacteria</taxon>
        <taxon>Vibrionales</taxon>
        <taxon>Vibrionaceae</taxon>
        <taxon>Vibrio</taxon>
    </lineage>
</organism>
<feature type="transmembrane region" description="Helical" evidence="1">
    <location>
        <begin position="12"/>
        <end position="30"/>
    </location>
</feature>
<sequence>MPRFIRTLQTIIAVFIGFFVGYDMIFYGVSVFDQKYVRLTLVLFVLLELALFVIYKLIEDD</sequence>
<gene>
    <name evidence="2" type="ORF">EJA03_03070</name>
</gene>
<comment type="caution">
    <text evidence="2">The sequence shown here is derived from an EMBL/GenBank/DDBJ whole genome shotgun (WGS) entry which is preliminary data.</text>
</comment>
<name>A0A3R9E217_9VIBR</name>
<evidence type="ECO:0000313" key="2">
    <source>
        <dbReference type="EMBL" id="RSD32566.1"/>
    </source>
</evidence>
<keyword evidence="1" id="KW-0472">Membrane</keyword>
<evidence type="ECO:0000256" key="1">
    <source>
        <dbReference type="SAM" id="Phobius"/>
    </source>
</evidence>
<reference evidence="2 3" key="1">
    <citation type="submission" date="2018-12" db="EMBL/GenBank/DDBJ databases">
        <title>Genomic taxonomy of the Vibrionaceae family.</title>
        <authorList>
            <person name="Gomez-Gil B."/>
            <person name="Enciso-Ibarra K."/>
        </authorList>
    </citation>
    <scope>NUCLEOTIDE SEQUENCE [LARGE SCALE GENOMIC DNA]</scope>
    <source>
        <strain evidence="2 3">CAIM 594</strain>
    </source>
</reference>
<protein>
    <submittedName>
        <fullName evidence="2">Uncharacterized protein</fullName>
    </submittedName>
</protein>
<dbReference type="AlphaFoldDB" id="A0A3R9E217"/>
<keyword evidence="1" id="KW-1133">Transmembrane helix</keyword>
<evidence type="ECO:0000313" key="3">
    <source>
        <dbReference type="Proteomes" id="UP000269041"/>
    </source>
</evidence>
<keyword evidence="3" id="KW-1185">Reference proteome</keyword>
<dbReference type="EMBL" id="RSFA01000007">
    <property type="protein sequence ID" value="RSD32566.1"/>
    <property type="molecule type" value="Genomic_DNA"/>
</dbReference>
<keyword evidence="1" id="KW-0812">Transmembrane</keyword>
<proteinExistence type="predicted"/>
<dbReference type="RefSeq" id="WP_125319775.1">
    <property type="nucleotide sequence ID" value="NZ_AP024889.1"/>
</dbReference>
<accession>A0A3R9E217</accession>